<sequence length="59" mass="7066">MLESMEEEAASNADYDKVIRKYLGWYLQDQQELLDAWLRKRDPLYQALRAFIQALQNSE</sequence>
<dbReference type="AlphaFoldDB" id="A0A839TGG8"/>
<accession>A0A839TGG8</accession>
<protein>
    <submittedName>
        <fullName evidence="1">Uncharacterized protein</fullName>
    </submittedName>
</protein>
<gene>
    <name evidence="1" type="ORF">FHS19_000455</name>
</gene>
<organism evidence="1 2">
    <name type="scientific">Paenibacillus rhizosphaerae</name>
    <dbReference type="NCBI Taxonomy" id="297318"/>
    <lineage>
        <taxon>Bacteria</taxon>
        <taxon>Bacillati</taxon>
        <taxon>Bacillota</taxon>
        <taxon>Bacilli</taxon>
        <taxon>Bacillales</taxon>
        <taxon>Paenibacillaceae</taxon>
        <taxon>Paenibacillus</taxon>
    </lineage>
</organism>
<dbReference type="EMBL" id="JACHXJ010000001">
    <property type="protein sequence ID" value="MBB3125801.1"/>
    <property type="molecule type" value="Genomic_DNA"/>
</dbReference>
<dbReference type="Proteomes" id="UP000517523">
    <property type="component" value="Unassembled WGS sequence"/>
</dbReference>
<name>A0A839TGG8_9BACL</name>
<reference evidence="1 2" key="1">
    <citation type="submission" date="2020-08" db="EMBL/GenBank/DDBJ databases">
        <title>Genomic Encyclopedia of Type Strains, Phase III (KMG-III): the genomes of soil and plant-associated and newly described type strains.</title>
        <authorList>
            <person name="Whitman W."/>
        </authorList>
    </citation>
    <scope>NUCLEOTIDE SEQUENCE [LARGE SCALE GENOMIC DNA]</scope>
    <source>
        <strain evidence="1 2">CECT 5831</strain>
    </source>
</reference>
<proteinExistence type="predicted"/>
<evidence type="ECO:0000313" key="2">
    <source>
        <dbReference type="Proteomes" id="UP000517523"/>
    </source>
</evidence>
<comment type="caution">
    <text evidence="1">The sequence shown here is derived from an EMBL/GenBank/DDBJ whole genome shotgun (WGS) entry which is preliminary data.</text>
</comment>
<evidence type="ECO:0000313" key="1">
    <source>
        <dbReference type="EMBL" id="MBB3125801.1"/>
    </source>
</evidence>